<dbReference type="PANTHER" id="PTHR42841">
    <property type="entry name" value="AMINE OXIDASE"/>
    <property type="match status" value="1"/>
</dbReference>
<gene>
    <name evidence="3" type="ORF">ACFPC0_31035</name>
</gene>
<dbReference type="EMBL" id="JBHSDP010000027">
    <property type="protein sequence ID" value="MFC4332125.1"/>
    <property type="molecule type" value="Genomic_DNA"/>
</dbReference>
<proteinExistence type="predicted"/>
<feature type="compositionally biased region" description="Low complexity" evidence="1">
    <location>
        <begin position="125"/>
        <end position="137"/>
    </location>
</feature>
<sequence>MLEPAYQVDVVVVGAGVAGLSAAHRLTSAGVTTAVLEAASFVGGRMATEKTDGFRLDRIGQPLFTSYPQLARSPGLDALVLRPFAPGVLLHHDGRRHRAGAPAGAGSARSALHAVRALASAPRSAALPGGRGVRALRPVPPPRSRAARPDDFAAPGSAAPARPGRFAPAADRAQPFGIGTPLRVRAALARIAATPVERLLARPDVPAAQALAERGLPARTVDGFLRPLLSALLCDPDLTTSSRCADLALRAFATGRLCLPEGGAEVLPELLVSTLPPGTVRTGVRVTSVSTNTVTTAEHGEIRCRAVLVATGARTAATLLPGLRVPGFHPVTVVHHTTDEPPGTGAHLLLDAERGGPVAHTAVVSHVDPSRAPAGRALVSSTVLGTPSADVDTAVRRHLARLYGTSTDRWETLAVHHRAEAVPAMRAPHDLRRPVRLLAGLYVCGDHRDTSTLQGALHSAHRAAAAILADLGTGRPMHSADPLPTTTPRAAAA</sequence>
<feature type="region of interest" description="Disordered" evidence="1">
    <location>
        <begin position="125"/>
        <end position="172"/>
    </location>
</feature>
<feature type="compositionally biased region" description="Low complexity" evidence="1">
    <location>
        <begin position="152"/>
        <end position="172"/>
    </location>
</feature>
<dbReference type="Pfam" id="PF01593">
    <property type="entry name" value="Amino_oxidase"/>
    <property type="match status" value="1"/>
</dbReference>
<feature type="domain" description="Amine oxidase" evidence="2">
    <location>
        <begin position="17"/>
        <end position="468"/>
    </location>
</feature>
<dbReference type="InterPro" id="IPR036188">
    <property type="entry name" value="FAD/NAD-bd_sf"/>
</dbReference>
<keyword evidence="3" id="KW-0560">Oxidoreductase</keyword>
<dbReference type="EC" id="1.-.-.-" evidence="3"/>
<dbReference type="Gene3D" id="3.90.660.20">
    <property type="entry name" value="Protoporphyrinogen oxidase, mitochondrial, domain 2"/>
    <property type="match status" value="1"/>
</dbReference>
<dbReference type="InterPro" id="IPR002937">
    <property type="entry name" value="Amino_oxidase"/>
</dbReference>
<reference evidence="4" key="1">
    <citation type="journal article" date="2019" name="Int. J. Syst. Evol. Microbiol.">
        <title>The Global Catalogue of Microorganisms (GCM) 10K type strain sequencing project: providing services to taxonomists for standard genome sequencing and annotation.</title>
        <authorList>
            <consortium name="The Broad Institute Genomics Platform"/>
            <consortium name="The Broad Institute Genome Sequencing Center for Infectious Disease"/>
            <person name="Wu L."/>
            <person name="Ma J."/>
        </authorList>
    </citation>
    <scope>NUCLEOTIDE SEQUENCE [LARGE SCALE GENOMIC DNA]</scope>
    <source>
        <strain evidence="4">PCU 347</strain>
    </source>
</reference>
<dbReference type="Gene3D" id="3.50.50.60">
    <property type="entry name" value="FAD/NAD(P)-binding domain"/>
    <property type="match status" value="1"/>
</dbReference>
<evidence type="ECO:0000313" key="3">
    <source>
        <dbReference type="EMBL" id="MFC4332125.1"/>
    </source>
</evidence>
<evidence type="ECO:0000313" key="4">
    <source>
        <dbReference type="Proteomes" id="UP001595824"/>
    </source>
</evidence>
<dbReference type="SUPFAM" id="SSF51905">
    <property type="entry name" value="FAD/NAD(P)-binding domain"/>
    <property type="match status" value="1"/>
</dbReference>
<dbReference type="RefSeq" id="WP_381743661.1">
    <property type="nucleotide sequence ID" value="NZ_JBHSDP010000027.1"/>
</dbReference>
<comment type="caution">
    <text evidence="3">The sequence shown here is derived from an EMBL/GenBank/DDBJ whole genome shotgun (WGS) entry which is preliminary data.</text>
</comment>
<organism evidence="3 4">
    <name type="scientific">Streptomyces andamanensis</name>
    <dbReference type="NCBI Taxonomy" id="1565035"/>
    <lineage>
        <taxon>Bacteria</taxon>
        <taxon>Bacillati</taxon>
        <taxon>Actinomycetota</taxon>
        <taxon>Actinomycetes</taxon>
        <taxon>Kitasatosporales</taxon>
        <taxon>Streptomycetaceae</taxon>
        <taxon>Streptomyces</taxon>
    </lineage>
</organism>
<evidence type="ECO:0000256" key="1">
    <source>
        <dbReference type="SAM" id="MobiDB-lite"/>
    </source>
</evidence>
<name>A0ABV8TN26_9ACTN</name>
<protein>
    <submittedName>
        <fullName evidence="3">NAD(P)/FAD-dependent oxidoreductase</fullName>
        <ecNumber evidence="3">1.-.-.-</ecNumber>
    </submittedName>
</protein>
<dbReference type="GO" id="GO:0016491">
    <property type="term" value="F:oxidoreductase activity"/>
    <property type="evidence" value="ECO:0007669"/>
    <property type="project" value="UniProtKB-KW"/>
</dbReference>
<dbReference type="Gene3D" id="1.10.3110.10">
    <property type="entry name" value="protoporphyrinogen ix oxidase, domain 3"/>
    <property type="match status" value="1"/>
</dbReference>
<evidence type="ECO:0000259" key="2">
    <source>
        <dbReference type="Pfam" id="PF01593"/>
    </source>
</evidence>
<dbReference type="Proteomes" id="UP001595824">
    <property type="component" value="Unassembled WGS sequence"/>
</dbReference>
<accession>A0ABV8TN26</accession>
<keyword evidence="4" id="KW-1185">Reference proteome</keyword>